<dbReference type="PANTHER" id="PTHR15629">
    <property type="entry name" value="SH3YL1 PROTEIN"/>
    <property type="match status" value="1"/>
</dbReference>
<evidence type="ECO:0000256" key="1">
    <source>
        <dbReference type="SAM" id="MobiDB-lite"/>
    </source>
</evidence>
<reference evidence="3" key="1">
    <citation type="journal article" date="2023" name="BMC Genomics">
        <title>Chromosome-level genome assemblies of Cutaneotrichosporon spp. (Trichosporonales, Basidiomycota) reveal imbalanced evolution between nucleotide sequences and chromosome synteny.</title>
        <authorList>
            <person name="Kobayashi Y."/>
            <person name="Kayamori A."/>
            <person name="Aoki K."/>
            <person name="Shiwa Y."/>
            <person name="Matsutani M."/>
            <person name="Fujita N."/>
            <person name="Sugita T."/>
            <person name="Iwasaki W."/>
            <person name="Tanaka N."/>
            <person name="Takashima M."/>
        </authorList>
    </citation>
    <scope>NUCLEOTIDE SEQUENCE</scope>
    <source>
        <strain evidence="3">HIS019</strain>
    </source>
</reference>
<dbReference type="AlphaFoldDB" id="A0AA48LA87"/>
<dbReference type="InterPro" id="IPR007461">
    <property type="entry name" value="Ysc84_actin-binding"/>
</dbReference>
<feature type="compositionally biased region" description="Low complexity" evidence="1">
    <location>
        <begin position="20"/>
        <end position="31"/>
    </location>
</feature>
<evidence type="ECO:0000259" key="2">
    <source>
        <dbReference type="Pfam" id="PF04366"/>
    </source>
</evidence>
<feature type="domain" description="Ysc84 actin-binding" evidence="2">
    <location>
        <begin position="152"/>
        <end position="277"/>
    </location>
</feature>
<proteinExistence type="predicted"/>
<organism evidence="3 4">
    <name type="scientific">Cutaneotrichosporon cavernicola</name>
    <dbReference type="NCBI Taxonomy" id="279322"/>
    <lineage>
        <taxon>Eukaryota</taxon>
        <taxon>Fungi</taxon>
        <taxon>Dikarya</taxon>
        <taxon>Basidiomycota</taxon>
        <taxon>Agaricomycotina</taxon>
        <taxon>Tremellomycetes</taxon>
        <taxon>Trichosporonales</taxon>
        <taxon>Trichosporonaceae</taxon>
        <taxon>Cutaneotrichosporon</taxon>
    </lineage>
</organism>
<dbReference type="CDD" id="cd11524">
    <property type="entry name" value="SYLF"/>
    <property type="match status" value="1"/>
</dbReference>
<dbReference type="KEGG" id="ccac:CcaHIS019_0703020"/>
<sequence>MTPWSSKKSAGPKRGPSPSPSTSHPPTHAAPQGWGAKALNLSDKLGGKLNDYTNKWGIDSFWPTTGDMPRKMEKAARILKSFTMPDSDPDSHAPAAPVRIPPSVIANARGIAIYSCFRTGWAPVGGGGGSGVVVARLPDGSWSAPAAICPTAVGAGMQIGLDVYSAVLVIRSEKALAQFGGHRVALGGEISVAAGPYGGGKGVDKGLNLDTGPEVYAYMHSRGAYFGLEVVGTVFVSRGDENANMYHWPGIKAGDILKGKVRVPPEASSLMQALRAAETGVAQCPNVAAYGPGFSTGGMSASHEGGHRFSAYDNDKETLHNADIPKGPARRVLNFRL</sequence>
<gene>
    <name evidence="3" type="ORF">CcaverHIS019_0703020</name>
</gene>
<dbReference type="Pfam" id="PF04366">
    <property type="entry name" value="Ysc84"/>
    <property type="match status" value="1"/>
</dbReference>
<evidence type="ECO:0000313" key="3">
    <source>
        <dbReference type="EMBL" id="BEI94721.1"/>
    </source>
</evidence>
<dbReference type="InterPro" id="IPR051702">
    <property type="entry name" value="SH3_domain_YSC84-like"/>
</dbReference>
<dbReference type="GO" id="GO:0035091">
    <property type="term" value="F:phosphatidylinositol binding"/>
    <property type="evidence" value="ECO:0007669"/>
    <property type="project" value="TreeGrafter"/>
</dbReference>
<dbReference type="RefSeq" id="XP_060459986.1">
    <property type="nucleotide sequence ID" value="XM_060603720.1"/>
</dbReference>
<name>A0AA48LA87_9TREE</name>
<dbReference type="Proteomes" id="UP001233271">
    <property type="component" value="Chromosome 7b"/>
</dbReference>
<evidence type="ECO:0000313" key="4">
    <source>
        <dbReference type="Proteomes" id="UP001233271"/>
    </source>
</evidence>
<dbReference type="GeneID" id="85498591"/>
<accession>A0AA48LA87</accession>
<keyword evidence="4" id="KW-1185">Reference proteome</keyword>
<feature type="region of interest" description="Disordered" evidence="1">
    <location>
        <begin position="1"/>
        <end position="34"/>
    </location>
</feature>
<dbReference type="EMBL" id="AP028219">
    <property type="protein sequence ID" value="BEI94721.1"/>
    <property type="molecule type" value="Genomic_DNA"/>
</dbReference>
<protein>
    <recommendedName>
        <fullName evidence="2">Ysc84 actin-binding domain-containing protein</fullName>
    </recommendedName>
</protein>
<dbReference type="PANTHER" id="PTHR15629:SF40">
    <property type="entry name" value="YSC84 ACTIN-BINDING DOMAIN-CONTAINING PROTEIN"/>
    <property type="match status" value="1"/>
</dbReference>